<dbReference type="PROSITE" id="PS52015">
    <property type="entry name" value="TONB_CTD"/>
    <property type="match status" value="1"/>
</dbReference>
<dbReference type="Proteomes" id="UP001371218">
    <property type="component" value="Unassembled WGS sequence"/>
</dbReference>
<keyword evidence="6" id="KW-0732">Signal</keyword>
<reference evidence="8 9" key="1">
    <citation type="submission" date="2024-04" db="EMBL/GenBank/DDBJ databases">
        <title>Novel species of the genus Ideonella isolated from streams.</title>
        <authorList>
            <person name="Lu H."/>
        </authorList>
    </citation>
    <scope>NUCLEOTIDE SEQUENCE [LARGE SCALE GENOMIC DNA]</scope>
    <source>
        <strain evidence="8 9">DXS29W</strain>
    </source>
</reference>
<evidence type="ECO:0000256" key="6">
    <source>
        <dbReference type="SAM" id="SignalP"/>
    </source>
</evidence>
<name>A0ABU9BRE2_9BURK</name>
<comment type="caution">
    <text evidence="8">The sequence shown here is derived from an EMBL/GenBank/DDBJ whole genome shotgun (WGS) entry which is preliminary data.</text>
</comment>
<dbReference type="InterPro" id="IPR037682">
    <property type="entry name" value="TonB_C"/>
</dbReference>
<dbReference type="InterPro" id="IPR006260">
    <property type="entry name" value="TonB/TolA_C"/>
</dbReference>
<feature type="region of interest" description="Disordered" evidence="5">
    <location>
        <begin position="31"/>
        <end position="60"/>
    </location>
</feature>
<sequence>MTYLVRRLTIASGSVGLAALLFQADVRAQTTPTPAPAPAPTVAPAPGASQADPSISDRVKKDAASPLYWIRLNAQKNDSAAPAKPAPRITEVKPVAAAPRPTPAPPPSALPATSPPTATATAAAAPVNTPPTSTAPATSVASNGAGMPASTGAAAPVTPAPNVAANAAAALSNPAPQGVGAAAGLAAGAGMATPSAASQATEAARTATAPPEEPDDSPLALIKADEPEFPITVMRRLRKGTVQVRFDVMPDGSVSNAAVVNTTHRSLNEAALEAVAGWRFQPVRAARTAVVDLGFDLDS</sequence>
<feature type="compositionally biased region" description="Low complexity" evidence="5">
    <location>
        <begin position="110"/>
        <end position="154"/>
    </location>
</feature>
<evidence type="ECO:0000313" key="8">
    <source>
        <dbReference type="EMBL" id="MEK8032314.1"/>
    </source>
</evidence>
<feature type="region of interest" description="Disordered" evidence="5">
    <location>
        <begin position="196"/>
        <end position="221"/>
    </location>
</feature>
<dbReference type="RefSeq" id="WP_341426736.1">
    <property type="nucleotide sequence ID" value="NZ_JBBUTG010000010.1"/>
</dbReference>
<keyword evidence="9" id="KW-1185">Reference proteome</keyword>
<evidence type="ECO:0000313" key="9">
    <source>
        <dbReference type="Proteomes" id="UP001371218"/>
    </source>
</evidence>
<dbReference type="SUPFAM" id="SSF74653">
    <property type="entry name" value="TolA/TonB C-terminal domain"/>
    <property type="match status" value="1"/>
</dbReference>
<organism evidence="8 9">
    <name type="scientific">Ideonella lacteola</name>
    <dbReference type="NCBI Taxonomy" id="2984193"/>
    <lineage>
        <taxon>Bacteria</taxon>
        <taxon>Pseudomonadati</taxon>
        <taxon>Pseudomonadota</taxon>
        <taxon>Betaproteobacteria</taxon>
        <taxon>Burkholderiales</taxon>
        <taxon>Sphaerotilaceae</taxon>
        <taxon>Ideonella</taxon>
    </lineage>
</organism>
<evidence type="ECO:0000256" key="4">
    <source>
        <dbReference type="ARBA" id="ARBA00023136"/>
    </source>
</evidence>
<evidence type="ECO:0000256" key="5">
    <source>
        <dbReference type="SAM" id="MobiDB-lite"/>
    </source>
</evidence>
<dbReference type="NCBIfam" id="TIGR01352">
    <property type="entry name" value="tonB_Cterm"/>
    <property type="match status" value="1"/>
</dbReference>
<dbReference type="EMBL" id="JBBUTG010000010">
    <property type="protein sequence ID" value="MEK8032314.1"/>
    <property type="molecule type" value="Genomic_DNA"/>
</dbReference>
<feature type="compositionally biased region" description="Pro residues" evidence="5">
    <location>
        <begin position="33"/>
        <end position="43"/>
    </location>
</feature>
<protein>
    <submittedName>
        <fullName evidence="8">Energy transducer TonB</fullName>
    </submittedName>
</protein>
<feature type="chain" id="PRO_5047181824" evidence="6">
    <location>
        <begin position="29"/>
        <end position="299"/>
    </location>
</feature>
<proteinExistence type="predicted"/>
<dbReference type="Gene3D" id="3.30.2420.10">
    <property type="entry name" value="TonB"/>
    <property type="match status" value="1"/>
</dbReference>
<feature type="compositionally biased region" description="Low complexity" evidence="5">
    <location>
        <begin position="196"/>
        <end position="210"/>
    </location>
</feature>
<feature type="region of interest" description="Disordered" evidence="5">
    <location>
        <begin position="96"/>
        <end position="154"/>
    </location>
</feature>
<dbReference type="Pfam" id="PF03544">
    <property type="entry name" value="TonB_C"/>
    <property type="match status" value="1"/>
</dbReference>
<gene>
    <name evidence="8" type="ORF">AACH06_15905</name>
</gene>
<feature type="signal peptide" evidence="6">
    <location>
        <begin position="1"/>
        <end position="28"/>
    </location>
</feature>
<feature type="domain" description="TonB C-terminal" evidence="7">
    <location>
        <begin position="214"/>
        <end position="299"/>
    </location>
</feature>
<keyword evidence="2" id="KW-0812">Transmembrane</keyword>
<evidence type="ECO:0000256" key="2">
    <source>
        <dbReference type="ARBA" id="ARBA00022692"/>
    </source>
</evidence>
<accession>A0ABU9BRE2</accession>
<feature type="compositionally biased region" description="Pro residues" evidence="5">
    <location>
        <begin position="100"/>
        <end position="109"/>
    </location>
</feature>
<comment type="subcellular location">
    <subcellularLocation>
        <location evidence="1">Membrane</location>
        <topology evidence="1">Single-pass membrane protein</topology>
    </subcellularLocation>
</comment>
<evidence type="ECO:0000256" key="1">
    <source>
        <dbReference type="ARBA" id="ARBA00004167"/>
    </source>
</evidence>
<evidence type="ECO:0000259" key="7">
    <source>
        <dbReference type="PROSITE" id="PS52015"/>
    </source>
</evidence>
<evidence type="ECO:0000256" key="3">
    <source>
        <dbReference type="ARBA" id="ARBA00022989"/>
    </source>
</evidence>
<keyword evidence="3" id="KW-1133">Transmembrane helix</keyword>
<keyword evidence="4" id="KW-0472">Membrane</keyword>